<feature type="domain" description="Flavodoxin-like fold" evidence="1">
    <location>
        <begin position="4"/>
        <end position="182"/>
    </location>
</feature>
<accession>A0ABZ2RRF3</accession>
<evidence type="ECO:0000313" key="3">
    <source>
        <dbReference type="Proteomes" id="UP001477443"/>
    </source>
</evidence>
<keyword evidence="3" id="KW-1185">Reference proteome</keyword>
<gene>
    <name evidence="2" type="ORF">WG617_02050</name>
</gene>
<dbReference type="SUPFAM" id="SSF52218">
    <property type="entry name" value="Flavoproteins"/>
    <property type="match status" value="1"/>
</dbReference>
<dbReference type="Pfam" id="PF02525">
    <property type="entry name" value="Flavodoxin_2"/>
    <property type="match status" value="1"/>
</dbReference>
<dbReference type="NCBIfam" id="NF002370">
    <property type="entry name" value="PRK01355.1"/>
    <property type="match status" value="1"/>
</dbReference>
<dbReference type="InterPro" id="IPR003680">
    <property type="entry name" value="Flavodoxin_fold"/>
</dbReference>
<dbReference type="Proteomes" id="UP001477443">
    <property type="component" value="Chromosome"/>
</dbReference>
<dbReference type="PANTHER" id="PTHR43741">
    <property type="entry name" value="FMN-DEPENDENT NADH-AZOREDUCTASE 1"/>
    <property type="match status" value="1"/>
</dbReference>
<sequence length="199" mass="22265">MTGKKIMAIFGSPNKDSLSTKANVFVVNELSKKYPNSQISLLDLNDSIFTKTLMNANNMPNYFNEIESDLWINKLKEIDILVISSPMINFNYSILIKNFIDSICVANKTFSYKYSKKGASVGLLDNLNVIIIGTQGAPLGWYPFGNHIEQLKGTFNFLGAQKIETILIDGTKVEPRSTMTHEEIIKGLSDKLISLIKSF</sequence>
<protein>
    <submittedName>
        <fullName evidence="2">FMN-dependent NADH-azoreductase</fullName>
        <ecNumber evidence="2">1.7.1.17</ecNumber>
    </submittedName>
</protein>
<dbReference type="RefSeq" id="WP_338822343.1">
    <property type="nucleotide sequence ID" value="NZ_CP148067.1"/>
</dbReference>
<dbReference type="Gene3D" id="3.40.50.360">
    <property type="match status" value="1"/>
</dbReference>
<dbReference type="PANTHER" id="PTHR43741:SF4">
    <property type="entry name" value="FMN-DEPENDENT NADH:QUINONE OXIDOREDUCTASE"/>
    <property type="match status" value="1"/>
</dbReference>
<dbReference type="InterPro" id="IPR050104">
    <property type="entry name" value="FMN-dep_NADH:Q_OxRdtase_AzoR1"/>
</dbReference>
<keyword evidence="2" id="KW-0560">Oxidoreductase</keyword>
<evidence type="ECO:0000313" key="2">
    <source>
        <dbReference type="EMBL" id="WXL28797.1"/>
    </source>
</evidence>
<dbReference type="GO" id="GO:0016491">
    <property type="term" value="F:oxidoreductase activity"/>
    <property type="evidence" value="ECO:0007669"/>
    <property type="project" value="UniProtKB-KW"/>
</dbReference>
<organism evidence="2 3">
    <name type="scientific">Mycoplasmopsis felifaucium</name>
    <dbReference type="NCBI Taxonomy" id="35768"/>
    <lineage>
        <taxon>Bacteria</taxon>
        <taxon>Bacillati</taxon>
        <taxon>Mycoplasmatota</taxon>
        <taxon>Mycoplasmoidales</taxon>
        <taxon>Metamycoplasmataceae</taxon>
        <taxon>Mycoplasmopsis</taxon>
    </lineage>
</organism>
<dbReference type="InterPro" id="IPR029039">
    <property type="entry name" value="Flavoprotein-like_sf"/>
</dbReference>
<name>A0ABZ2RRF3_9BACT</name>
<reference evidence="2" key="1">
    <citation type="submission" date="2024-03" db="EMBL/GenBank/DDBJ databases">
        <title>Complete genome sequence of Mycoplasma felifaucium Z921 isolated from the trachea of a cheetah.</title>
        <authorList>
            <person name="Spergser J."/>
        </authorList>
    </citation>
    <scope>NUCLEOTIDE SEQUENCE [LARGE SCALE GENOMIC DNA]</scope>
    <source>
        <strain evidence="2">Z921</strain>
    </source>
</reference>
<proteinExistence type="predicted"/>
<dbReference type="EMBL" id="CP148067">
    <property type="protein sequence ID" value="WXL28797.1"/>
    <property type="molecule type" value="Genomic_DNA"/>
</dbReference>
<dbReference type="EC" id="1.7.1.17" evidence="2"/>
<evidence type="ECO:0000259" key="1">
    <source>
        <dbReference type="Pfam" id="PF02525"/>
    </source>
</evidence>